<dbReference type="AlphaFoldDB" id="A0A9J7BTR2"/>
<dbReference type="RefSeq" id="WP_260793884.1">
    <property type="nucleotide sequence ID" value="NZ_CP093313.1"/>
</dbReference>
<feature type="domain" description="Iminophenyl-pyruvate dimer synthase" evidence="1">
    <location>
        <begin position="40"/>
        <end position="253"/>
    </location>
</feature>
<dbReference type="PANTHER" id="PTHR34400:SF4">
    <property type="entry name" value="MEMBRANE PROTEIN"/>
    <property type="match status" value="1"/>
</dbReference>
<keyword evidence="3" id="KW-1185">Reference proteome</keyword>
<sequence length="370" mass="40600">MGKPGSSALLISAAPSPAKMQMPSRLGRTINSLDGLREHLQWAIELEHSTIPPYLCALYSIEAGHNSEAAEVLSSVLVEEMLHLALAANLLNAVGGQPRLVIPEMLPGYPRYLPHGDRSFEISLLRFSPEAVETFLKIEQPSPAGAPPEDDNYQTITQFYGAIKRGICDLSSSLSESTVFCGNPIRQITDQHLYSGGGRIIEVRDLSSALLALDEIVEQGEGANHDQVWDGDRDVFHPDRDQVAHYYRFQELRLGRRYQRGDTPKSGPTGNPITVDWNAVRPMSANPRIANHVAGSPIRIAQEQYRLTYCTLLRDLEDAFSGAPQNLGAAIGGMYILKAQAERLMQMPIEDGTATAGPAFEYVDLHRGSV</sequence>
<dbReference type="InterPro" id="IPR026820">
    <property type="entry name" value="VioB/RebD_dom"/>
</dbReference>
<dbReference type="Gene3D" id="1.20.1260.10">
    <property type="match status" value="1"/>
</dbReference>
<evidence type="ECO:0000313" key="2">
    <source>
        <dbReference type="EMBL" id="UWZ84381.1"/>
    </source>
</evidence>
<gene>
    <name evidence="2" type="ORF">MOP44_00255</name>
</gene>
<evidence type="ECO:0000259" key="1">
    <source>
        <dbReference type="Pfam" id="PF12902"/>
    </source>
</evidence>
<evidence type="ECO:0000313" key="3">
    <source>
        <dbReference type="Proteomes" id="UP001059380"/>
    </source>
</evidence>
<dbReference type="PANTHER" id="PTHR34400">
    <property type="match status" value="1"/>
</dbReference>
<dbReference type="EMBL" id="CP093313">
    <property type="protein sequence ID" value="UWZ84381.1"/>
    <property type="molecule type" value="Genomic_DNA"/>
</dbReference>
<name>A0A9J7BTR2_9BACT</name>
<dbReference type="Proteomes" id="UP001059380">
    <property type="component" value="Chromosome"/>
</dbReference>
<proteinExistence type="predicted"/>
<dbReference type="KEGG" id="orp:MOP44_00255"/>
<protein>
    <submittedName>
        <fullName evidence="2">Ferritin-like protein</fullName>
    </submittedName>
</protein>
<accession>A0A9J7BTR2</accession>
<dbReference type="InterPro" id="IPR012347">
    <property type="entry name" value="Ferritin-like"/>
</dbReference>
<organism evidence="2 3">
    <name type="scientific">Occallatibacter riparius</name>
    <dbReference type="NCBI Taxonomy" id="1002689"/>
    <lineage>
        <taxon>Bacteria</taxon>
        <taxon>Pseudomonadati</taxon>
        <taxon>Acidobacteriota</taxon>
        <taxon>Terriglobia</taxon>
        <taxon>Terriglobales</taxon>
        <taxon>Acidobacteriaceae</taxon>
        <taxon>Occallatibacter</taxon>
    </lineage>
</organism>
<reference evidence="2" key="1">
    <citation type="submission" date="2021-04" db="EMBL/GenBank/DDBJ databases">
        <title>Phylogenetic analysis of Acidobacteriaceae.</title>
        <authorList>
            <person name="Qiu L."/>
            <person name="Zhang Q."/>
        </authorList>
    </citation>
    <scope>NUCLEOTIDE SEQUENCE</scope>
    <source>
        <strain evidence="2">DSM 25168</strain>
    </source>
</reference>
<dbReference type="Pfam" id="PF12902">
    <property type="entry name" value="Ferritin-like"/>
    <property type="match status" value="1"/>
</dbReference>